<evidence type="ECO:0000313" key="2">
    <source>
        <dbReference type="Proteomes" id="UP000805193"/>
    </source>
</evidence>
<keyword evidence="2" id="KW-1185">Reference proteome</keyword>
<comment type="caution">
    <text evidence="1">The sequence shown here is derived from an EMBL/GenBank/DDBJ whole genome shotgun (WGS) entry which is preliminary data.</text>
</comment>
<evidence type="ECO:0000313" key="1">
    <source>
        <dbReference type="EMBL" id="KAG0423833.1"/>
    </source>
</evidence>
<organism evidence="1 2">
    <name type="scientific">Ixodes persulcatus</name>
    <name type="common">Taiga tick</name>
    <dbReference type="NCBI Taxonomy" id="34615"/>
    <lineage>
        <taxon>Eukaryota</taxon>
        <taxon>Metazoa</taxon>
        <taxon>Ecdysozoa</taxon>
        <taxon>Arthropoda</taxon>
        <taxon>Chelicerata</taxon>
        <taxon>Arachnida</taxon>
        <taxon>Acari</taxon>
        <taxon>Parasitiformes</taxon>
        <taxon>Ixodida</taxon>
        <taxon>Ixodoidea</taxon>
        <taxon>Ixodidae</taxon>
        <taxon>Ixodinae</taxon>
        <taxon>Ixodes</taxon>
    </lineage>
</organism>
<dbReference type="Proteomes" id="UP000805193">
    <property type="component" value="Unassembled WGS sequence"/>
</dbReference>
<accession>A0AC60PRW0</accession>
<reference evidence="1 2" key="1">
    <citation type="journal article" date="2020" name="Cell">
        <title>Large-Scale Comparative Analyses of Tick Genomes Elucidate Their Genetic Diversity and Vector Capacities.</title>
        <authorList>
            <consortium name="Tick Genome and Microbiome Consortium (TIGMIC)"/>
            <person name="Jia N."/>
            <person name="Wang J."/>
            <person name="Shi W."/>
            <person name="Du L."/>
            <person name="Sun Y."/>
            <person name="Zhan W."/>
            <person name="Jiang J.F."/>
            <person name="Wang Q."/>
            <person name="Zhang B."/>
            <person name="Ji P."/>
            <person name="Bell-Sakyi L."/>
            <person name="Cui X.M."/>
            <person name="Yuan T.T."/>
            <person name="Jiang B.G."/>
            <person name="Yang W.F."/>
            <person name="Lam T.T."/>
            <person name="Chang Q.C."/>
            <person name="Ding S.J."/>
            <person name="Wang X.J."/>
            <person name="Zhu J.G."/>
            <person name="Ruan X.D."/>
            <person name="Zhao L."/>
            <person name="Wei J.T."/>
            <person name="Ye R.Z."/>
            <person name="Que T.C."/>
            <person name="Du C.H."/>
            <person name="Zhou Y.H."/>
            <person name="Cheng J.X."/>
            <person name="Dai P.F."/>
            <person name="Guo W.B."/>
            <person name="Han X.H."/>
            <person name="Huang E.J."/>
            <person name="Li L.F."/>
            <person name="Wei W."/>
            <person name="Gao Y.C."/>
            <person name="Liu J.Z."/>
            <person name="Shao H.Z."/>
            <person name="Wang X."/>
            <person name="Wang C.C."/>
            <person name="Yang T.C."/>
            <person name="Huo Q.B."/>
            <person name="Li W."/>
            <person name="Chen H.Y."/>
            <person name="Chen S.E."/>
            <person name="Zhou L.G."/>
            <person name="Ni X.B."/>
            <person name="Tian J.H."/>
            <person name="Sheng Y."/>
            <person name="Liu T."/>
            <person name="Pan Y.S."/>
            <person name="Xia L.Y."/>
            <person name="Li J."/>
            <person name="Zhao F."/>
            <person name="Cao W.C."/>
        </authorList>
    </citation>
    <scope>NUCLEOTIDE SEQUENCE [LARGE SCALE GENOMIC DNA]</scope>
    <source>
        <strain evidence="1">Iper-2018</strain>
    </source>
</reference>
<sequence length="167" mass="18864">MKCEPSLTVKGTLVKVETICKDTTWSSWPVIKGKAAGSLLLSSAIFFPGASPTATLRVLQLMNVQVMTPRMSFSYRSAFLIATVEKPAANHMHWCAAASRGDGDLLVEARVTWTLIRLWKGRFEDLQRAKRNGGVYEEILEELQRCGIVKRKDQVHHKIENLTKTYW</sequence>
<proteinExistence type="predicted"/>
<gene>
    <name evidence="1" type="ORF">HPB47_000405</name>
</gene>
<name>A0AC60PRW0_IXOPE</name>
<dbReference type="EMBL" id="JABSTQ010010051">
    <property type="protein sequence ID" value="KAG0423833.1"/>
    <property type="molecule type" value="Genomic_DNA"/>
</dbReference>
<protein>
    <submittedName>
        <fullName evidence="1">Uncharacterized protein</fullName>
    </submittedName>
</protein>